<dbReference type="EMBL" id="BKCJ010184690">
    <property type="protein sequence ID" value="GEY51082.1"/>
    <property type="molecule type" value="Genomic_DNA"/>
</dbReference>
<feature type="non-terminal residue" evidence="1">
    <location>
        <position position="1"/>
    </location>
</feature>
<sequence>EVVFNDDERTILFGMNIQSLAPGLEIDTSVIDAYVSMLNYEEKFKMSNMTRHFFYTSMMVPRILKDKTKDIDKKIDAHYDRFHEMLSIQMENDVEKMQMDDVELVY</sequence>
<dbReference type="AlphaFoldDB" id="A0A699HNV0"/>
<organism evidence="1">
    <name type="scientific">Tanacetum cinerariifolium</name>
    <name type="common">Dalmatian daisy</name>
    <name type="synonym">Chrysanthemum cinerariifolium</name>
    <dbReference type="NCBI Taxonomy" id="118510"/>
    <lineage>
        <taxon>Eukaryota</taxon>
        <taxon>Viridiplantae</taxon>
        <taxon>Streptophyta</taxon>
        <taxon>Embryophyta</taxon>
        <taxon>Tracheophyta</taxon>
        <taxon>Spermatophyta</taxon>
        <taxon>Magnoliopsida</taxon>
        <taxon>eudicotyledons</taxon>
        <taxon>Gunneridae</taxon>
        <taxon>Pentapetalae</taxon>
        <taxon>asterids</taxon>
        <taxon>campanulids</taxon>
        <taxon>Asterales</taxon>
        <taxon>Asteraceae</taxon>
        <taxon>Asteroideae</taxon>
        <taxon>Anthemideae</taxon>
        <taxon>Anthemidinae</taxon>
        <taxon>Tanacetum</taxon>
    </lineage>
</organism>
<name>A0A699HNV0_TANCI</name>
<reference evidence="1" key="1">
    <citation type="journal article" date="2019" name="Sci. Rep.">
        <title>Draft genome of Tanacetum cinerariifolium, the natural source of mosquito coil.</title>
        <authorList>
            <person name="Yamashiro T."/>
            <person name="Shiraishi A."/>
            <person name="Satake H."/>
            <person name="Nakayama K."/>
        </authorList>
    </citation>
    <scope>NUCLEOTIDE SEQUENCE</scope>
</reference>
<accession>A0A699HNV0</accession>
<comment type="caution">
    <text evidence="1">The sequence shown here is derived from an EMBL/GenBank/DDBJ whole genome shotgun (WGS) entry which is preliminary data.</text>
</comment>
<gene>
    <name evidence="1" type="ORF">Tci_423056</name>
</gene>
<protein>
    <submittedName>
        <fullName evidence="1">Peptidase C48, SUMO/sentrin/Ubl1</fullName>
    </submittedName>
</protein>
<evidence type="ECO:0000313" key="1">
    <source>
        <dbReference type="EMBL" id="GEY51082.1"/>
    </source>
</evidence>
<proteinExistence type="predicted"/>